<keyword evidence="3" id="KW-1185">Reference proteome</keyword>
<accession>A0A9P6W3C8</accession>
<organism evidence="2 3">
    <name type="scientific">Rhodotorula mucilaginosa</name>
    <name type="common">Yeast</name>
    <name type="synonym">Rhodotorula rubra</name>
    <dbReference type="NCBI Taxonomy" id="5537"/>
    <lineage>
        <taxon>Eukaryota</taxon>
        <taxon>Fungi</taxon>
        <taxon>Dikarya</taxon>
        <taxon>Basidiomycota</taxon>
        <taxon>Pucciniomycotina</taxon>
        <taxon>Microbotryomycetes</taxon>
        <taxon>Sporidiobolales</taxon>
        <taxon>Sporidiobolaceae</taxon>
        <taxon>Rhodotorula</taxon>
    </lineage>
</organism>
<evidence type="ECO:0000256" key="1">
    <source>
        <dbReference type="SAM" id="MobiDB-lite"/>
    </source>
</evidence>
<reference evidence="2 3" key="1">
    <citation type="submission" date="2020-11" db="EMBL/GenBank/DDBJ databases">
        <title>Kefir isolates.</title>
        <authorList>
            <person name="Marcisauskas S."/>
            <person name="Kim Y."/>
            <person name="Blasche S."/>
        </authorList>
    </citation>
    <scope>NUCLEOTIDE SEQUENCE [LARGE SCALE GENOMIC DNA]</scope>
    <source>
        <strain evidence="2 3">KR</strain>
    </source>
</reference>
<dbReference type="AlphaFoldDB" id="A0A9P6W3C8"/>
<evidence type="ECO:0000313" key="3">
    <source>
        <dbReference type="Proteomes" id="UP000777482"/>
    </source>
</evidence>
<gene>
    <name evidence="2" type="ORF">C6P46_003104</name>
</gene>
<comment type="caution">
    <text evidence="2">The sequence shown here is derived from an EMBL/GenBank/DDBJ whole genome shotgun (WGS) entry which is preliminary data.</text>
</comment>
<proteinExistence type="predicted"/>
<evidence type="ECO:0000313" key="2">
    <source>
        <dbReference type="EMBL" id="KAG0662791.1"/>
    </source>
</evidence>
<sequence>MSYYAPMSKLFGTESTSNNALLVDTRLILTRDGRAPSYPLISLTFYPVLLQAQMPKRPAAGSGPRPTGVSKRDPPQRRKRQSSSQPEDAGPNIPFSSIVRTLVALVGESLERGKDDPLADLGEVMVQLWAGPFARLVGRVSTGNHSYARSRGLFRDKLNELRDAIVAIRHERQEPSRRLKRFVSKLLTAGRELTQHWVTIAGTYATEARTADNFARAIIGAEDLKSIRIPATDDLFSWGLISFKVWKDKLTKLTKEAVLDTTHTATQISLEERRAPFQAIPPPHVHPLGGDEPFNPADPFAFGSPGSFFPHDPHATNSSEDSHMSTPNYHASCLPAGFVRQPQGHGGGALLLGGDHLQSSGGNPYIPDNNQCFPVQHSAGFGGLSQACQLPMYPMEGTIAGNQDTFPFLHNRAHSAAANQAFNQQGPMATWDPRTGYGDPHSVGHGPRIARRVARKVCGIQDPEAWTRRAGLSML</sequence>
<protein>
    <submittedName>
        <fullName evidence="2">Uncharacterized protein</fullName>
    </submittedName>
</protein>
<dbReference type="EMBL" id="PUHQ01000024">
    <property type="protein sequence ID" value="KAG0662791.1"/>
    <property type="molecule type" value="Genomic_DNA"/>
</dbReference>
<dbReference type="OrthoDB" id="10667698at2759"/>
<name>A0A9P6W3C8_RHOMI</name>
<dbReference type="Proteomes" id="UP000777482">
    <property type="component" value="Unassembled WGS sequence"/>
</dbReference>
<feature type="region of interest" description="Disordered" evidence="1">
    <location>
        <begin position="56"/>
        <end position="94"/>
    </location>
</feature>